<feature type="transmembrane region" description="Helical" evidence="19">
    <location>
        <begin position="313"/>
        <end position="332"/>
    </location>
</feature>
<evidence type="ECO:0000256" key="19">
    <source>
        <dbReference type="SAM" id="Phobius"/>
    </source>
</evidence>
<dbReference type="GO" id="GO:0005524">
    <property type="term" value="F:ATP binding"/>
    <property type="evidence" value="ECO:0007669"/>
    <property type="project" value="UniProtKB-UniRule"/>
</dbReference>
<evidence type="ECO:0000313" key="22">
    <source>
        <dbReference type="Proteomes" id="UP001341281"/>
    </source>
</evidence>
<evidence type="ECO:0000256" key="11">
    <source>
        <dbReference type="ARBA" id="ARBA00022741"/>
    </source>
</evidence>
<keyword evidence="14 19" id="KW-1133">Transmembrane helix</keyword>
<dbReference type="Gene3D" id="1.10.510.10">
    <property type="entry name" value="Transferase(Phosphotransferase) domain 1"/>
    <property type="match status" value="1"/>
</dbReference>
<keyword evidence="9" id="KW-0732">Signal</keyword>
<evidence type="ECO:0000256" key="10">
    <source>
        <dbReference type="ARBA" id="ARBA00022734"/>
    </source>
</evidence>
<dbReference type="InterPro" id="IPR050528">
    <property type="entry name" value="L-type_Lectin-RKs"/>
</dbReference>
<dbReference type="Pfam" id="PF00069">
    <property type="entry name" value="Pkinase"/>
    <property type="match status" value="1"/>
</dbReference>
<dbReference type="InterPro" id="IPR001220">
    <property type="entry name" value="Legume_lectin_dom"/>
</dbReference>
<feature type="domain" description="Protein kinase" evidence="20">
    <location>
        <begin position="386"/>
        <end position="689"/>
    </location>
</feature>
<dbReference type="FunFam" id="1.10.510.10:FF:000522">
    <property type="entry name" value="L-type lectin-domain containing receptor kinase IX.1"/>
    <property type="match status" value="1"/>
</dbReference>
<organism evidence="21 22">
    <name type="scientific">Paspalum notatum var. saurae</name>
    <dbReference type="NCBI Taxonomy" id="547442"/>
    <lineage>
        <taxon>Eukaryota</taxon>
        <taxon>Viridiplantae</taxon>
        <taxon>Streptophyta</taxon>
        <taxon>Embryophyta</taxon>
        <taxon>Tracheophyta</taxon>
        <taxon>Spermatophyta</taxon>
        <taxon>Magnoliopsida</taxon>
        <taxon>Liliopsida</taxon>
        <taxon>Poales</taxon>
        <taxon>Poaceae</taxon>
        <taxon>PACMAD clade</taxon>
        <taxon>Panicoideae</taxon>
        <taxon>Andropogonodae</taxon>
        <taxon>Paspaleae</taxon>
        <taxon>Paspalinae</taxon>
        <taxon>Paspalum</taxon>
    </lineage>
</organism>
<feature type="compositionally biased region" description="Pro residues" evidence="18">
    <location>
        <begin position="295"/>
        <end position="304"/>
    </location>
</feature>
<evidence type="ECO:0000256" key="6">
    <source>
        <dbReference type="ARBA" id="ARBA00022527"/>
    </source>
</evidence>
<dbReference type="PROSITE" id="PS00108">
    <property type="entry name" value="PROTEIN_KINASE_ST"/>
    <property type="match status" value="1"/>
</dbReference>
<keyword evidence="15 19" id="KW-0472">Membrane</keyword>
<dbReference type="GO" id="GO:0004674">
    <property type="term" value="F:protein serine/threonine kinase activity"/>
    <property type="evidence" value="ECO:0007669"/>
    <property type="project" value="UniProtKB-KW"/>
</dbReference>
<evidence type="ECO:0000256" key="18">
    <source>
        <dbReference type="SAM" id="MobiDB-lite"/>
    </source>
</evidence>
<evidence type="ECO:0000256" key="2">
    <source>
        <dbReference type="ARBA" id="ARBA00008536"/>
    </source>
</evidence>
<evidence type="ECO:0000313" key="21">
    <source>
        <dbReference type="EMBL" id="WVZ64638.1"/>
    </source>
</evidence>
<keyword evidence="10" id="KW-0430">Lectin</keyword>
<evidence type="ECO:0000256" key="3">
    <source>
        <dbReference type="ARBA" id="ARBA00010217"/>
    </source>
</evidence>
<accession>A0AAQ3T0Y9</accession>
<dbReference type="SUPFAM" id="SSF49899">
    <property type="entry name" value="Concanavalin A-like lectins/glucanases"/>
    <property type="match status" value="1"/>
</dbReference>
<feature type="region of interest" description="Disordered" evidence="18">
    <location>
        <begin position="288"/>
        <end position="307"/>
    </location>
</feature>
<dbReference type="InterPro" id="IPR019825">
    <property type="entry name" value="Lectin_legB_Mn/Ca_BS"/>
</dbReference>
<keyword evidence="12" id="KW-0418">Kinase</keyword>
<evidence type="ECO:0000256" key="15">
    <source>
        <dbReference type="ARBA" id="ARBA00023136"/>
    </source>
</evidence>
<dbReference type="FunFam" id="3.30.200.20:FF:000168">
    <property type="entry name" value="L-type lectin-domain containing receptor kinase IX.1"/>
    <property type="match status" value="1"/>
</dbReference>
<dbReference type="CDD" id="cd06899">
    <property type="entry name" value="lectin_legume_LecRK_Arcelin_ConA"/>
    <property type="match status" value="1"/>
</dbReference>
<evidence type="ECO:0000256" key="17">
    <source>
        <dbReference type="PROSITE-ProRule" id="PRU10141"/>
    </source>
</evidence>
<evidence type="ECO:0000256" key="7">
    <source>
        <dbReference type="ARBA" id="ARBA00022679"/>
    </source>
</evidence>
<evidence type="ECO:0000256" key="13">
    <source>
        <dbReference type="ARBA" id="ARBA00022840"/>
    </source>
</evidence>
<dbReference type="GO" id="GO:0005886">
    <property type="term" value="C:plasma membrane"/>
    <property type="evidence" value="ECO:0007669"/>
    <property type="project" value="UniProtKB-SubCell"/>
</dbReference>
<dbReference type="EC" id="2.7.11.1" evidence="4"/>
<sequence length="721" mass="79167">MAVLSSRSRRFLSTLCCLCYLLLLFVLHLPCAASLYFHFNFSNPASTCTAPDAKLACSGDAYFHVPEKAIELTKNDISGPNNHSVGRLRYTQPMPLWDGTTGEVASFTTSFTFRIKPADKDSPEPELSADGMAFFLARHPSVEAPAGSNGGNLGLFNGSTNMNATGDDRVVAVEFDTYQNDDYGDKDGNHVGIDVNSIASANSTSPDTPLKSGDTFAAVVAYDNVTQTLSATLWMNATASYRVEATVDMRKSLPEMVTVGFSAATGRNVEVHRLLSWSFNSSLASTEDVVTSPAGPAPAPPVPKKQPTARSTIAVSAATAFVVVCALTGFLLRRKLRLWKKPEESSSAGELDDDEHDGEEADQFERGVVGPRRYHYSQLAAATSNFSEEMKLGRGGFGHVYQGCLKIDGRDRHVAIKKFSETSVQGRKEFEAEVKIISRLRHRNLVQLIGWCDSCKGLLIVYELVHEGSLDRHIYNSARFLTWPQRYRIIVGLGSALRYLHAEWEQCVVHGDIKPSNIMLDSSLDAKLGDFGLARLVDHGVRPATTKVVLGTAGYIDPELVNTRRPSAESDIYSFGIVLLELVTGRRPVEEPDDSDELFVLVRWVWRLYSKNAITEAVDERLLRQGDGEAEVEVEERRRQMERALVVGLWCAHPEPSDRPSMAHAMNVLQSADVKLPVMRPLYRAEPFLAMGGDSFSDLLIRLTSTGSDTSTSSSTTAHSL</sequence>
<dbReference type="InterPro" id="IPR008271">
    <property type="entry name" value="Ser/Thr_kinase_AS"/>
</dbReference>
<dbReference type="CDD" id="cd14066">
    <property type="entry name" value="STKc_IRAK"/>
    <property type="match status" value="1"/>
</dbReference>
<evidence type="ECO:0000256" key="16">
    <source>
        <dbReference type="ARBA" id="ARBA00023180"/>
    </source>
</evidence>
<keyword evidence="7" id="KW-0808">Transferase</keyword>
<dbReference type="Gene3D" id="3.30.200.20">
    <property type="entry name" value="Phosphorylase Kinase, domain 1"/>
    <property type="match status" value="1"/>
</dbReference>
<proteinExistence type="inferred from homology"/>
<dbReference type="InterPro" id="IPR011009">
    <property type="entry name" value="Kinase-like_dom_sf"/>
</dbReference>
<dbReference type="Pfam" id="PF00139">
    <property type="entry name" value="Lectin_legB"/>
    <property type="match status" value="1"/>
</dbReference>
<evidence type="ECO:0000256" key="12">
    <source>
        <dbReference type="ARBA" id="ARBA00022777"/>
    </source>
</evidence>
<name>A0AAQ3T0Y9_PASNO</name>
<dbReference type="AlphaFoldDB" id="A0AAQ3T0Y9"/>
<dbReference type="InterPro" id="IPR017441">
    <property type="entry name" value="Protein_kinase_ATP_BS"/>
</dbReference>
<dbReference type="InterPro" id="IPR000719">
    <property type="entry name" value="Prot_kinase_dom"/>
</dbReference>
<comment type="similarity">
    <text evidence="2">In the N-terminal section; belongs to the leguminous lectin family.</text>
</comment>
<dbReference type="SMART" id="SM00220">
    <property type="entry name" value="S_TKc"/>
    <property type="match status" value="1"/>
</dbReference>
<keyword evidence="13 17" id="KW-0067">ATP-binding</keyword>
<feature type="region of interest" description="Disordered" evidence="18">
    <location>
        <begin position="343"/>
        <end position="362"/>
    </location>
</feature>
<comment type="subcellular location">
    <subcellularLocation>
        <location evidence="1">Cell membrane</location>
        <topology evidence="1">Single-pass type I membrane protein</topology>
    </subcellularLocation>
</comment>
<dbReference type="InterPro" id="IPR013320">
    <property type="entry name" value="ConA-like_dom_sf"/>
</dbReference>
<dbReference type="Gene3D" id="2.60.120.200">
    <property type="match status" value="1"/>
</dbReference>
<evidence type="ECO:0000256" key="8">
    <source>
        <dbReference type="ARBA" id="ARBA00022692"/>
    </source>
</evidence>
<reference evidence="21 22" key="1">
    <citation type="submission" date="2024-02" db="EMBL/GenBank/DDBJ databases">
        <title>High-quality chromosome-scale genome assembly of Pensacola bahiagrass (Paspalum notatum Flugge var. saurae).</title>
        <authorList>
            <person name="Vega J.M."/>
            <person name="Podio M."/>
            <person name="Orjuela J."/>
            <person name="Siena L.A."/>
            <person name="Pessino S.C."/>
            <person name="Combes M.C."/>
            <person name="Mariac C."/>
            <person name="Albertini E."/>
            <person name="Pupilli F."/>
            <person name="Ortiz J.P.A."/>
            <person name="Leblanc O."/>
        </authorList>
    </citation>
    <scope>NUCLEOTIDE SEQUENCE [LARGE SCALE GENOMIC DNA]</scope>
    <source>
        <strain evidence="21">R1</strain>
        <tissue evidence="21">Leaf</tissue>
    </source>
</reference>
<gene>
    <name evidence="21" type="ORF">U9M48_014132</name>
</gene>
<dbReference type="PROSITE" id="PS50011">
    <property type="entry name" value="PROTEIN_KINASE_DOM"/>
    <property type="match status" value="1"/>
</dbReference>
<evidence type="ECO:0000256" key="14">
    <source>
        <dbReference type="ARBA" id="ARBA00022989"/>
    </source>
</evidence>
<dbReference type="PROSITE" id="PS00107">
    <property type="entry name" value="PROTEIN_KINASE_ATP"/>
    <property type="match status" value="1"/>
</dbReference>
<evidence type="ECO:0000256" key="9">
    <source>
        <dbReference type="ARBA" id="ARBA00022729"/>
    </source>
</evidence>
<evidence type="ECO:0000256" key="1">
    <source>
        <dbReference type="ARBA" id="ARBA00004251"/>
    </source>
</evidence>
<dbReference type="PANTHER" id="PTHR27007">
    <property type="match status" value="1"/>
</dbReference>
<dbReference type="Proteomes" id="UP001341281">
    <property type="component" value="Chromosome 03"/>
</dbReference>
<dbReference type="PROSITE" id="PS00307">
    <property type="entry name" value="LECTIN_LEGUME_BETA"/>
    <property type="match status" value="1"/>
</dbReference>
<dbReference type="FunFam" id="2.60.120.200:FF:000103">
    <property type="entry name" value="L-type lectin-domain containing receptor kinase IX.1"/>
    <property type="match status" value="1"/>
</dbReference>
<evidence type="ECO:0000256" key="5">
    <source>
        <dbReference type="ARBA" id="ARBA00022475"/>
    </source>
</evidence>
<keyword evidence="11 17" id="KW-0547">Nucleotide-binding</keyword>
<feature type="compositionally biased region" description="Acidic residues" evidence="18">
    <location>
        <begin position="350"/>
        <end position="362"/>
    </location>
</feature>
<protein>
    <recommendedName>
        <fullName evidence="4">non-specific serine/threonine protein kinase</fullName>
        <ecNumber evidence="4">2.7.11.1</ecNumber>
    </recommendedName>
</protein>
<evidence type="ECO:0000259" key="20">
    <source>
        <dbReference type="PROSITE" id="PS50011"/>
    </source>
</evidence>
<dbReference type="GO" id="GO:0030246">
    <property type="term" value="F:carbohydrate binding"/>
    <property type="evidence" value="ECO:0007669"/>
    <property type="project" value="UniProtKB-KW"/>
</dbReference>
<feature type="binding site" evidence="17">
    <location>
        <position position="418"/>
    </location>
    <ligand>
        <name>ATP</name>
        <dbReference type="ChEBI" id="CHEBI:30616"/>
    </ligand>
</feature>
<keyword evidence="5" id="KW-1003">Cell membrane</keyword>
<comment type="similarity">
    <text evidence="3">In the C-terminal section; belongs to the protein kinase superfamily. Ser/Thr protein kinase family.</text>
</comment>
<dbReference type="EMBL" id="CP144747">
    <property type="protein sequence ID" value="WVZ64638.1"/>
    <property type="molecule type" value="Genomic_DNA"/>
</dbReference>
<evidence type="ECO:0000256" key="4">
    <source>
        <dbReference type="ARBA" id="ARBA00012513"/>
    </source>
</evidence>
<keyword evidence="22" id="KW-1185">Reference proteome</keyword>
<dbReference type="SUPFAM" id="SSF56112">
    <property type="entry name" value="Protein kinase-like (PK-like)"/>
    <property type="match status" value="1"/>
</dbReference>
<keyword evidence="16" id="KW-0325">Glycoprotein</keyword>
<keyword evidence="6" id="KW-0723">Serine/threonine-protein kinase</keyword>
<keyword evidence="8 19" id="KW-0812">Transmembrane</keyword>